<evidence type="ECO:0000313" key="3">
    <source>
        <dbReference type="EMBL" id="EDP97413.1"/>
    </source>
</evidence>
<name>A9DPE0_9FLAO</name>
<dbReference type="Pfam" id="PF05036">
    <property type="entry name" value="SPOR"/>
    <property type="match status" value="1"/>
</dbReference>
<dbReference type="AlphaFoldDB" id="A9DPE0"/>
<reference evidence="3 4" key="1">
    <citation type="journal article" date="2011" name="J. Bacteriol.">
        <title>Genome sequence of the algicidal bacterium Kordia algicida OT-1.</title>
        <authorList>
            <person name="Lee H.S."/>
            <person name="Kang S.G."/>
            <person name="Kwon K.K."/>
            <person name="Lee J.H."/>
            <person name="Kim S.J."/>
        </authorList>
    </citation>
    <scope>NUCLEOTIDE SEQUENCE [LARGE SCALE GENOMIC DNA]</scope>
    <source>
        <strain evidence="3 4">OT-1</strain>
    </source>
</reference>
<evidence type="ECO:0000256" key="1">
    <source>
        <dbReference type="SAM" id="SignalP"/>
    </source>
</evidence>
<dbReference type="OrthoDB" id="2473397at2"/>
<dbReference type="HOGENOM" id="CLU_106289_1_0_10"/>
<dbReference type="RefSeq" id="WP_007096463.1">
    <property type="nucleotide sequence ID" value="NZ_CP142125.1"/>
</dbReference>
<evidence type="ECO:0000313" key="4">
    <source>
        <dbReference type="Proteomes" id="UP000002945"/>
    </source>
</evidence>
<dbReference type="GO" id="GO:0042834">
    <property type="term" value="F:peptidoglycan binding"/>
    <property type="evidence" value="ECO:0007669"/>
    <property type="project" value="InterPro"/>
</dbReference>
<feature type="chain" id="PRO_5002736695" description="SPOR domain-containing protein" evidence="1">
    <location>
        <begin position="26"/>
        <end position="133"/>
    </location>
</feature>
<sequence length="133" mass="15500">MRFLALEKIAILALTAFFYSGVATAQQGEINISKDPKIDKLLTYQKEINQETDNDTRLKIQIFNGKLRNAQKVKSRFEAKYYDIPANIKFETPNYKVWVGNFRTSLEAERYLVEVQKTFPNAFVFTPPKKKKK</sequence>
<gene>
    <name evidence="3" type="ORF">KAOT1_19662</name>
</gene>
<organism evidence="3 4">
    <name type="scientific">Kordia algicida OT-1</name>
    <dbReference type="NCBI Taxonomy" id="391587"/>
    <lineage>
        <taxon>Bacteria</taxon>
        <taxon>Pseudomonadati</taxon>
        <taxon>Bacteroidota</taxon>
        <taxon>Flavobacteriia</taxon>
        <taxon>Flavobacteriales</taxon>
        <taxon>Flavobacteriaceae</taxon>
        <taxon>Kordia</taxon>
    </lineage>
</organism>
<dbReference type="Gene3D" id="3.30.70.1070">
    <property type="entry name" value="Sporulation related repeat"/>
    <property type="match status" value="1"/>
</dbReference>
<dbReference type="InterPro" id="IPR036680">
    <property type="entry name" value="SPOR-like_sf"/>
</dbReference>
<dbReference type="EMBL" id="ABIB01000002">
    <property type="protein sequence ID" value="EDP97413.1"/>
    <property type="molecule type" value="Genomic_DNA"/>
</dbReference>
<dbReference type="Proteomes" id="UP000002945">
    <property type="component" value="Unassembled WGS sequence"/>
</dbReference>
<keyword evidence="1" id="KW-0732">Signal</keyword>
<dbReference type="eggNOG" id="ENOG5032RMV">
    <property type="taxonomic scope" value="Bacteria"/>
</dbReference>
<accession>A9DPE0</accession>
<comment type="caution">
    <text evidence="3">The sequence shown here is derived from an EMBL/GenBank/DDBJ whole genome shotgun (WGS) entry which is preliminary data.</text>
</comment>
<keyword evidence="4" id="KW-1185">Reference proteome</keyword>
<evidence type="ECO:0000259" key="2">
    <source>
        <dbReference type="Pfam" id="PF05036"/>
    </source>
</evidence>
<protein>
    <recommendedName>
        <fullName evidence="2">SPOR domain-containing protein</fullName>
    </recommendedName>
</protein>
<feature type="domain" description="SPOR" evidence="2">
    <location>
        <begin position="66"/>
        <end position="125"/>
    </location>
</feature>
<dbReference type="InterPro" id="IPR007730">
    <property type="entry name" value="SPOR-like_dom"/>
</dbReference>
<dbReference type="STRING" id="391587.KAOT1_19662"/>
<proteinExistence type="predicted"/>
<feature type="signal peptide" evidence="1">
    <location>
        <begin position="1"/>
        <end position="25"/>
    </location>
</feature>